<evidence type="ECO:0000313" key="3">
    <source>
        <dbReference type="Proteomes" id="UP001596156"/>
    </source>
</evidence>
<evidence type="ECO:0000313" key="2">
    <source>
        <dbReference type="EMBL" id="MFC5225129.1"/>
    </source>
</evidence>
<name>A0ABW0D457_STRFI</name>
<dbReference type="EMBL" id="JBHSKL010000011">
    <property type="protein sequence ID" value="MFC5225129.1"/>
    <property type="molecule type" value="Genomic_DNA"/>
</dbReference>
<evidence type="ECO:0000256" key="1">
    <source>
        <dbReference type="SAM" id="MobiDB-lite"/>
    </source>
</evidence>
<feature type="region of interest" description="Disordered" evidence="1">
    <location>
        <begin position="45"/>
        <end position="79"/>
    </location>
</feature>
<organism evidence="2 3">
    <name type="scientific">Streptomyces fimbriatus</name>
    <dbReference type="NCBI Taxonomy" id="68197"/>
    <lineage>
        <taxon>Bacteria</taxon>
        <taxon>Bacillati</taxon>
        <taxon>Actinomycetota</taxon>
        <taxon>Actinomycetes</taxon>
        <taxon>Kitasatosporales</taxon>
        <taxon>Streptomycetaceae</taxon>
        <taxon>Streptomyces</taxon>
    </lineage>
</organism>
<comment type="caution">
    <text evidence="2">The sequence shown here is derived from an EMBL/GenBank/DDBJ whole genome shotgun (WGS) entry which is preliminary data.</text>
</comment>
<dbReference type="Proteomes" id="UP001596156">
    <property type="component" value="Unassembled WGS sequence"/>
</dbReference>
<reference evidence="3" key="1">
    <citation type="journal article" date="2019" name="Int. J. Syst. Evol. Microbiol.">
        <title>The Global Catalogue of Microorganisms (GCM) 10K type strain sequencing project: providing services to taxonomists for standard genome sequencing and annotation.</title>
        <authorList>
            <consortium name="The Broad Institute Genomics Platform"/>
            <consortium name="The Broad Institute Genome Sequencing Center for Infectious Disease"/>
            <person name="Wu L."/>
            <person name="Ma J."/>
        </authorList>
    </citation>
    <scope>NUCLEOTIDE SEQUENCE [LARGE SCALE GENOMIC DNA]</scope>
    <source>
        <strain evidence="3">CCM 8479</strain>
    </source>
</reference>
<keyword evidence="3" id="KW-1185">Reference proteome</keyword>
<sequence length="79" mass="9084">MGFLSRRSNDTPANPQMAELGREFAIARRHGDRKTMRRIGREFAETAQGDTDAASFQQGQEAYDVLPPVNPPRRRNRRR</sequence>
<accession>A0ABW0D457</accession>
<dbReference type="RefSeq" id="WP_344643552.1">
    <property type="nucleotide sequence ID" value="NZ_BAAASS010000004.1"/>
</dbReference>
<proteinExistence type="predicted"/>
<gene>
    <name evidence="2" type="ORF">ACFPN6_11035</name>
</gene>
<protein>
    <submittedName>
        <fullName evidence="2">Uncharacterized protein</fullName>
    </submittedName>
</protein>